<dbReference type="AlphaFoldDB" id="A0A7C3ARF9"/>
<evidence type="ECO:0000313" key="1">
    <source>
        <dbReference type="EMBL" id="HEX70634.1"/>
    </source>
</evidence>
<sequence>MLTTHDIARLLVPVTAAYGERFQHLGDVTVAAWRHFIGHLPYRVAELAIDRAIRRSPYPPTPHDVLREAAELLLPEDARLSPAEAWGLVLAEVRRTGVYGRPNLPGLVGRAVDIVGWREICTSEHVDVVRAQFCRVFEQLVQRTRDELALARALPPWAAERAAELTGARYPALEEVR</sequence>
<protein>
    <recommendedName>
        <fullName evidence="2">Replicative helicase inhibitor G39P N-terminal domain-containing protein</fullName>
    </recommendedName>
</protein>
<organism evidence="1">
    <name type="scientific">Thermorudis sp</name>
    <dbReference type="NCBI Taxonomy" id="1969470"/>
    <lineage>
        <taxon>Bacteria</taxon>
        <taxon>Pseudomonadati</taxon>
        <taxon>Thermomicrobiota</taxon>
        <taxon>Thermomicrobia</taxon>
        <taxon>Thermomicrobia incertae sedis</taxon>
        <taxon>Thermorudis</taxon>
    </lineage>
</organism>
<gene>
    <name evidence="1" type="ORF">ENP13_05255</name>
</gene>
<proteinExistence type="predicted"/>
<dbReference type="EMBL" id="DSID01000402">
    <property type="protein sequence ID" value="HEX70634.1"/>
    <property type="molecule type" value="Genomic_DNA"/>
</dbReference>
<name>A0A7C3ARF9_9BACT</name>
<dbReference type="Gene3D" id="1.10.8.200">
    <property type="entry name" value="Replisome organizer (g39p helicase loader/inhibitor protein)"/>
    <property type="match status" value="1"/>
</dbReference>
<comment type="caution">
    <text evidence="1">The sequence shown here is derived from an EMBL/GenBank/DDBJ whole genome shotgun (WGS) entry which is preliminary data.</text>
</comment>
<reference evidence="1" key="1">
    <citation type="journal article" date="2020" name="mSystems">
        <title>Genome- and Community-Level Interaction Insights into Carbon Utilization and Element Cycling Functions of Hydrothermarchaeota in Hydrothermal Sediment.</title>
        <authorList>
            <person name="Zhou Z."/>
            <person name="Liu Y."/>
            <person name="Xu W."/>
            <person name="Pan J."/>
            <person name="Luo Z.H."/>
            <person name="Li M."/>
        </authorList>
    </citation>
    <scope>NUCLEOTIDE SEQUENCE [LARGE SCALE GENOMIC DNA]</scope>
    <source>
        <strain evidence="1">SpSt-192</strain>
    </source>
</reference>
<accession>A0A7C3ARF9</accession>
<evidence type="ECO:0008006" key="2">
    <source>
        <dbReference type="Google" id="ProtNLM"/>
    </source>
</evidence>